<name>A0A6A6I467_9PLEO</name>
<proteinExistence type="predicted"/>
<sequence>MMQPPRKKRRRRIDDFVVDDDAASISSTADYEPTQTSPSRAGRQLLLTGLFGRQTSPHDEDPETDEEQDPEREASGSLDSPAARPQRGAAVNAAPQIRHYARADIGEVSDLAEDDESDEDEMDADAIQYAPFETQVAGDEQLSQVDDIPECEDIGDLPNVLPEGSDHFVKLVEQVERDGFVPLIDEVLKVEHRSGSKFGEFLFAEAPDYWKDMCLLTLCSMPERVIQELTYGNLKQAYETDAELKAVLDRYQARGKEHPSIYARVCTRDNGELMTIEQARRVVKWLSRYISEDPAVKAHRRCVEAFRRIDSAFRGQWRPAGQKPDRSYLATNSTMRSDARVRNVRLFCQQLLAECDRCEAANKPLKPLLYIGFAAKADRRKRQHEACGQSSNWLATLVQAICNVLWGRGVFKMHFFVICLLHEELQGMAAEMLLTRIPGAYYNAGGGFCIDVAGKSMESIYFKKLSAQDSVDHWNELSEWIDQNTPLVENLDLHRTRVEILQRRKKIAAEAEQQGLTPRQRITKAVSEVKNYYDSCQKLKNDLCWQTEEGRRWVRESEELWGQMKERFPDYV</sequence>
<dbReference type="OrthoDB" id="3799243at2759"/>
<organism evidence="2 3">
    <name type="scientific">Trematosphaeria pertusa</name>
    <dbReference type="NCBI Taxonomy" id="390896"/>
    <lineage>
        <taxon>Eukaryota</taxon>
        <taxon>Fungi</taxon>
        <taxon>Dikarya</taxon>
        <taxon>Ascomycota</taxon>
        <taxon>Pezizomycotina</taxon>
        <taxon>Dothideomycetes</taxon>
        <taxon>Pleosporomycetidae</taxon>
        <taxon>Pleosporales</taxon>
        <taxon>Massarineae</taxon>
        <taxon>Trematosphaeriaceae</taxon>
        <taxon>Trematosphaeria</taxon>
    </lineage>
</organism>
<accession>A0A6A6I467</accession>
<dbReference type="RefSeq" id="XP_033679404.1">
    <property type="nucleotide sequence ID" value="XM_033833881.1"/>
</dbReference>
<gene>
    <name evidence="2" type="ORF">BU26DRAFT_569382</name>
</gene>
<evidence type="ECO:0000256" key="1">
    <source>
        <dbReference type="SAM" id="MobiDB-lite"/>
    </source>
</evidence>
<protein>
    <submittedName>
        <fullName evidence="2">Uncharacterized protein</fullName>
    </submittedName>
</protein>
<evidence type="ECO:0000313" key="3">
    <source>
        <dbReference type="Proteomes" id="UP000800094"/>
    </source>
</evidence>
<feature type="compositionally biased region" description="Polar residues" evidence="1">
    <location>
        <begin position="27"/>
        <end position="39"/>
    </location>
</feature>
<dbReference type="Proteomes" id="UP000800094">
    <property type="component" value="Unassembled WGS sequence"/>
</dbReference>
<evidence type="ECO:0000313" key="2">
    <source>
        <dbReference type="EMBL" id="KAF2244400.1"/>
    </source>
</evidence>
<feature type="region of interest" description="Disordered" evidence="1">
    <location>
        <begin position="20"/>
        <end position="94"/>
    </location>
</feature>
<keyword evidence="3" id="KW-1185">Reference proteome</keyword>
<dbReference type="AlphaFoldDB" id="A0A6A6I467"/>
<dbReference type="EMBL" id="ML987203">
    <property type="protein sequence ID" value="KAF2244400.1"/>
    <property type="molecule type" value="Genomic_DNA"/>
</dbReference>
<feature type="compositionally biased region" description="Acidic residues" evidence="1">
    <location>
        <begin position="60"/>
        <end position="70"/>
    </location>
</feature>
<dbReference type="GeneID" id="54587211"/>
<reference evidence="2" key="1">
    <citation type="journal article" date="2020" name="Stud. Mycol.">
        <title>101 Dothideomycetes genomes: a test case for predicting lifestyles and emergence of pathogens.</title>
        <authorList>
            <person name="Haridas S."/>
            <person name="Albert R."/>
            <person name="Binder M."/>
            <person name="Bloem J."/>
            <person name="Labutti K."/>
            <person name="Salamov A."/>
            <person name="Andreopoulos B."/>
            <person name="Baker S."/>
            <person name="Barry K."/>
            <person name="Bills G."/>
            <person name="Bluhm B."/>
            <person name="Cannon C."/>
            <person name="Castanera R."/>
            <person name="Culley D."/>
            <person name="Daum C."/>
            <person name="Ezra D."/>
            <person name="Gonzalez J."/>
            <person name="Henrissat B."/>
            <person name="Kuo A."/>
            <person name="Liang C."/>
            <person name="Lipzen A."/>
            <person name="Lutzoni F."/>
            <person name="Magnuson J."/>
            <person name="Mondo S."/>
            <person name="Nolan M."/>
            <person name="Ohm R."/>
            <person name="Pangilinan J."/>
            <person name="Park H.-J."/>
            <person name="Ramirez L."/>
            <person name="Alfaro M."/>
            <person name="Sun H."/>
            <person name="Tritt A."/>
            <person name="Yoshinaga Y."/>
            <person name="Zwiers L.-H."/>
            <person name="Turgeon B."/>
            <person name="Goodwin S."/>
            <person name="Spatafora J."/>
            <person name="Crous P."/>
            <person name="Grigoriev I."/>
        </authorList>
    </citation>
    <scope>NUCLEOTIDE SEQUENCE</scope>
    <source>
        <strain evidence="2">CBS 122368</strain>
    </source>
</reference>